<comment type="caution">
    <text evidence="2">The sequence shown here is derived from an EMBL/GenBank/DDBJ whole genome shotgun (WGS) entry which is preliminary data.</text>
</comment>
<organism evidence="2 3">
    <name type="scientific">Lutibaculum baratangense AMV1</name>
    <dbReference type="NCBI Taxonomy" id="631454"/>
    <lineage>
        <taxon>Bacteria</taxon>
        <taxon>Pseudomonadati</taxon>
        <taxon>Pseudomonadota</taxon>
        <taxon>Alphaproteobacteria</taxon>
        <taxon>Hyphomicrobiales</taxon>
        <taxon>Tepidamorphaceae</taxon>
        <taxon>Lutibaculum</taxon>
    </lineage>
</organism>
<gene>
    <name evidence="2" type="ORF">N177_2652</name>
</gene>
<feature type="region of interest" description="Disordered" evidence="1">
    <location>
        <begin position="21"/>
        <end position="52"/>
    </location>
</feature>
<dbReference type="Proteomes" id="UP000017819">
    <property type="component" value="Unassembled WGS sequence"/>
</dbReference>
<evidence type="ECO:0000313" key="3">
    <source>
        <dbReference type="Proteomes" id="UP000017819"/>
    </source>
</evidence>
<protein>
    <submittedName>
        <fullName evidence="2">Uncharacterized protein</fullName>
    </submittedName>
</protein>
<evidence type="ECO:0000256" key="1">
    <source>
        <dbReference type="SAM" id="MobiDB-lite"/>
    </source>
</evidence>
<keyword evidence="3" id="KW-1185">Reference proteome</keyword>
<sequence>MTIRGIPNDLAFRGLRLAPADEMTKSDPTTGEATGLFAGKTNDMGGSACEFS</sequence>
<proteinExistence type="predicted"/>
<reference evidence="2 3" key="1">
    <citation type="journal article" date="2014" name="Genome Announc.">
        <title>Draft Genome Sequence of Lutibaculum baratangense Strain AMV1T, Isolated from a Mud Volcano in Andamans, India.</title>
        <authorList>
            <person name="Singh A."/>
            <person name="Sreenivas A."/>
            <person name="Sathyanarayana Reddy G."/>
            <person name="Pinnaka A.K."/>
            <person name="Shivaji S."/>
        </authorList>
    </citation>
    <scope>NUCLEOTIDE SEQUENCE [LARGE SCALE GENOMIC DNA]</scope>
    <source>
        <strain evidence="2 3">AMV1</strain>
    </source>
</reference>
<dbReference type="EMBL" id="AWXZ01000035">
    <property type="protein sequence ID" value="ESR24203.1"/>
    <property type="molecule type" value="Genomic_DNA"/>
</dbReference>
<dbReference type="AlphaFoldDB" id="V4TD23"/>
<accession>V4TD23</accession>
<name>V4TD23_9HYPH</name>
<evidence type="ECO:0000313" key="2">
    <source>
        <dbReference type="EMBL" id="ESR24203.1"/>
    </source>
</evidence>